<name>K9X488_9NOST</name>
<dbReference type="HOGENOM" id="CLU_1599995_0_0_3"/>
<proteinExistence type="predicted"/>
<evidence type="ECO:0000313" key="2">
    <source>
        <dbReference type="Proteomes" id="UP000010475"/>
    </source>
</evidence>
<organism evidence="1 2">
    <name type="scientific">Cylindrospermum stagnale PCC 7417</name>
    <dbReference type="NCBI Taxonomy" id="56107"/>
    <lineage>
        <taxon>Bacteria</taxon>
        <taxon>Bacillati</taxon>
        <taxon>Cyanobacteriota</taxon>
        <taxon>Cyanophyceae</taxon>
        <taxon>Nostocales</taxon>
        <taxon>Nostocaceae</taxon>
        <taxon>Cylindrospermum</taxon>
    </lineage>
</organism>
<evidence type="ECO:0000313" key="1">
    <source>
        <dbReference type="EMBL" id="AFZ27278.1"/>
    </source>
</evidence>
<dbReference type="OrthoDB" id="510887at2"/>
<dbReference type="RefSeq" id="WP_015210513.1">
    <property type="nucleotide sequence ID" value="NC_019757.1"/>
</dbReference>
<keyword evidence="2" id="KW-1185">Reference proteome</keyword>
<accession>K9X488</accession>
<sequence length="166" mass="18803">MILDIAFTGPRKLTTHEEKRIYKEISGNFITKSNSYWYVGDAEGLDNFIVRAAGYYKKPLKKFEVEGHEKWHFVNRSKRMIEAIAESDKPLLVAFPNKSCPTGCKPCKNPNGEGSGTWLTIAYAVYKGIPLYIFPLEYSIDIPSWISEAGGKTAAKQTEPQQMKLF</sequence>
<dbReference type="Proteomes" id="UP000010475">
    <property type="component" value="Chromosome"/>
</dbReference>
<protein>
    <submittedName>
        <fullName evidence="1">Uncharacterized protein</fullName>
    </submittedName>
</protein>
<dbReference type="KEGG" id="csg:Cylst_5245"/>
<reference evidence="1 2" key="1">
    <citation type="submission" date="2012-06" db="EMBL/GenBank/DDBJ databases">
        <title>Finished chromosome of genome of Cylindrospermum stagnale PCC 7417.</title>
        <authorList>
            <consortium name="US DOE Joint Genome Institute"/>
            <person name="Gugger M."/>
            <person name="Coursin T."/>
            <person name="Rippka R."/>
            <person name="Tandeau De Marsac N."/>
            <person name="Huntemann M."/>
            <person name="Wei C.-L."/>
            <person name="Han J."/>
            <person name="Detter J.C."/>
            <person name="Han C."/>
            <person name="Tapia R."/>
            <person name="Chen A."/>
            <person name="Kyrpides N."/>
            <person name="Mavromatis K."/>
            <person name="Markowitz V."/>
            <person name="Szeto E."/>
            <person name="Ivanova N."/>
            <person name="Pagani I."/>
            <person name="Pati A."/>
            <person name="Goodwin L."/>
            <person name="Nordberg H.P."/>
            <person name="Cantor M.N."/>
            <person name="Hua S.X."/>
            <person name="Woyke T."/>
            <person name="Kerfeld C.A."/>
        </authorList>
    </citation>
    <scope>NUCLEOTIDE SEQUENCE [LARGE SCALE GENOMIC DNA]</scope>
    <source>
        <strain evidence="1 2">PCC 7417</strain>
    </source>
</reference>
<dbReference type="EMBL" id="CP003642">
    <property type="protein sequence ID" value="AFZ27278.1"/>
    <property type="molecule type" value="Genomic_DNA"/>
</dbReference>
<gene>
    <name evidence="1" type="ORF">Cylst_5245</name>
</gene>
<dbReference type="AlphaFoldDB" id="K9X488"/>
<dbReference type="eggNOG" id="ENOG5032YQM">
    <property type="taxonomic scope" value="Bacteria"/>
</dbReference>